<feature type="signal peptide" evidence="1">
    <location>
        <begin position="1"/>
        <end position="27"/>
    </location>
</feature>
<dbReference type="InterPro" id="IPR035251">
    <property type="entry name" value="ShlB_POTRA"/>
</dbReference>
<feature type="chain" id="PRO_5002237106" description="ShlB POTRA domain-containing protein" evidence="1">
    <location>
        <begin position="28"/>
        <end position="72"/>
    </location>
</feature>
<evidence type="ECO:0000313" key="3">
    <source>
        <dbReference type="EMBL" id="KIR22882.1"/>
    </source>
</evidence>
<evidence type="ECO:0000256" key="1">
    <source>
        <dbReference type="SAM" id="SignalP"/>
    </source>
</evidence>
<dbReference type="Pfam" id="PF17287">
    <property type="entry name" value="POTRA_3"/>
    <property type="match status" value="1"/>
</dbReference>
<proteinExistence type="predicted"/>
<evidence type="ECO:0000313" key="4">
    <source>
        <dbReference type="Proteomes" id="UP000032210"/>
    </source>
</evidence>
<dbReference type="Gene3D" id="3.10.20.310">
    <property type="entry name" value="membrane protein fhac"/>
    <property type="match status" value="1"/>
</dbReference>
<dbReference type="EMBL" id="JXCQ01000010">
    <property type="protein sequence ID" value="KIR22882.1"/>
    <property type="molecule type" value="Genomic_DNA"/>
</dbReference>
<name>A0A0D0RTG9_PSEFL</name>
<accession>A0A0D0RTG9</accession>
<keyword evidence="1" id="KW-0732">Signal</keyword>
<feature type="domain" description="ShlB POTRA" evidence="2">
    <location>
        <begin position="32"/>
        <end position="70"/>
    </location>
</feature>
<protein>
    <recommendedName>
        <fullName evidence="2">ShlB POTRA domain-containing protein</fullName>
    </recommendedName>
</protein>
<evidence type="ECO:0000259" key="2">
    <source>
        <dbReference type="Pfam" id="PF17287"/>
    </source>
</evidence>
<gene>
    <name evidence="3" type="ORF">PFLU3_15640</name>
</gene>
<dbReference type="AlphaFoldDB" id="A0A0D0RTG9"/>
<dbReference type="PATRIC" id="fig|294.125.peg.1609"/>
<organism evidence="3 4">
    <name type="scientific">Pseudomonas fluorescens</name>
    <dbReference type="NCBI Taxonomy" id="294"/>
    <lineage>
        <taxon>Bacteria</taxon>
        <taxon>Pseudomonadati</taxon>
        <taxon>Pseudomonadota</taxon>
        <taxon>Gammaproteobacteria</taxon>
        <taxon>Pseudomonadales</taxon>
        <taxon>Pseudomonadaceae</taxon>
        <taxon>Pseudomonas</taxon>
    </lineage>
</organism>
<dbReference type="Proteomes" id="UP000032210">
    <property type="component" value="Unassembled WGS sequence"/>
</dbReference>
<reference evidence="3 4" key="1">
    <citation type="submission" date="2015-01" db="EMBL/GenBank/DDBJ databases">
        <title>Genome sequence of the beneficial rhizobacterium Pseudomonas fluorescens 2-79.</title>
        <authorList>
            <person name="Thuermer A."/>
            <person name="Daniel R."/>
        </authorList>
    </citation>
    <scope>NUCLEOTIDE SEQUENCE [LARGE SCALE GENOMIC DNA]</scope>
    <source>
        <strain evidence="3 4">2-79</strain>
    </source>
</reference>
<comment type="caution">
    <text evidence="3">The sequence shown here is derived from an EMBL/GenBank/DDBJ whole genome shotgun (WGS) entry which is preliminary data.</text>
</comment>
<sequence>MWRLLRRTRFSLLSAFFCLGIVGGAHAATPQNAPGITALQLTMSFPGKQGELLNLREIEQMVDQLNRLESPL</sequence>